<protein>
    <submittedName>
        <fullName evidence="1">Uncharacterized protein</fullName>
    </submittedName>
</protein>
<reference evidence="1 2" key="1">
    <citation type="journal article" date="2016" name="Mol. Biol. Evol.">
        <title>Comparative Genomics of Early-Diverging Mushroom-Forming Fungi Provides Insights into the Origins of Lignocellulose Decay Capabilities.</title>
        <authorList>
            <person name="Nagy L.G."/>
            <person name="Riley R."/>
            <person name="Tritt A."/>
            <person name="Adam C."/>
            <person name="Daum C."/>
            <person name="Floudas D."/>
            <person name="Sun H."/>
            <person name="Yadav J.S."/>
            <person name="Pangilinan J."/>
            <person name="Larsson K.H."/>
            <person name="Matsuura K."/>
            <person name="Barry K."/>
            <person name="Labutti K."/>
            <person name="Kuo R."/>
            <person name="Ohm R.A."/>
            <person name="Bhattacharya S.S."/>
            <person name="Shirouzu T."/>
            <person name="Yoshinaga Y."/>
            <person name="Martin F.M."/>
            <person name="Grigoriev I.V."/>
            <person name="Hibbett D.S."/>
        </authorList>
    </citation>
    <scope>NUCLEOTIDE SEQUENCE [LARGE SCALE GENOMIC DNA]</scope>
    <source>
        <strain evidence="1 2">CBS 109695</strain>
    </source>
</reference>
<dbReference type="AlphaFoldDB" id="A0A166HG83"/>
<keyword evidence="2" id="KW-1185">Reference proteome</keyword>
<sequence length="150" mass="16634">MVYVPDVDIRPQCSGSPCGAASSEQDAVRTEYHRLGLLSTHYLRWMMYMRFQFVQVQATSEARHHVPVSSALHLPHKSGPSISAIASRICAHSKLQSPHSRARDSQRAITNDCAHILDSDVLGCTSAHITSQGPRYSHCPYRMVPVPLRG</sequence>
<proteinExistence type="predicted"/>
<accession>A0A166HG83</accession>
<evidence type="ECO:0000313" key="2">
    <source>
        <dbReference type="Proteomes" id="UP000076532"/>
    </source>
</evidence>
<organism evidence="1 2">
    <name type="scientific">Athelia psychrophila</name>
    <dbReference type="NCBI Taxonomy" id="1759441"/>
    <lineage>
        <taxon>Eukaryota</taxon>
        <taxon>Fungi</taxon>
        <taxon>Dikarya</taxon>
        <taxon>Basidiomycota</taxon>
        <taxon>Agaricomycotina</taxon>
        <taxon>Agaricomycetes</taxon>
        <taxon>Agaricomycetidae</taxon>
        <taxon>Atheliales</taxon>
        <taxon>Atheliaceae</taxon>
        <taxon>Athelia</taxon>
    </lineage>
</organism>
<name>A0A166HG83_9AGAM</name>
<dbReference type="EMBL" id="KV417569">
    <property type="protein sequence ID" value="KZP18829.1"/>
    <property type="molecule type" value="Genomic_DNA"/>
</dbReference>
<evidence type="ECO:0000313" key="1">
    <source>
        <dbReference type="EMBL" id="KZP18829.1"/>
    </source>
</evidence>
<dbReference type="Proteomes" id="UP000076532">
    <property type="component" value="Unassembled WGS sequence"/>
</dbReference>
<gene>
    <name evidence="1" type="ORF">FIBSPDRAFT_584656</name>
</gene>